<feature type="transmembrane region" description="Helical" evidence="7">
    <location>
        <begin position="71"/>
        <end position="95"/>
    </location>
</feature>
<keyword evidence="2 7" id="KW-0813">Transport</keyword>
<evidence type="ECO:0000259" key="8">
    <source>
        <dbReference type="PROSITE" id="PS50928"/>
    </source>
</evidence>
<comment type="caution">
    <text evidence="9">The sequence shown here is derived from an EMBL/GenBank/DDBJ whole genome shotgun (WGS) entry which is preliminary data.</text>
</comment>
<keyword evidence="4 7" id="KW-0812">Transmembrane</keyword>
<protein>
    <submittedName>
        <fullName evidence="9">ABC transporter permease</fullName>
    </submittedName>
</protein>
<dbReference type="InterPro" id="IPR050366">
    <property type="entry name" value="BP-dependent_transpt_permease"/>
</dbReference>
<feature type="transmembrane region" description="Helical" evidence="7">
    <location>
        <begin position="233"/>
        <end position="256"/>
    </location>
</feature>
<feature type="domain" description="ABC transmembrane type-1" evidence="8">
    <location>
        <begin position="67"/>
        <end position="256"/>
    </location>
</feature>
<dbReference type="PANTHER" id="PTHR43386:SF25">
    <property type="entry name" value="PEPTIDE ABC TRANSPORTER PERMEASE PROTEIN"/>
    <property type="match status" value="1"/>
</dbReference>
<evidence type="ECO:0000256" key="1">
    <source>
        <dbReference type="ARBA" id="ARBA00004651"/>
    </source>
</evidence>
<evidence type="ECO:0000256" key="6">
    <source>
        <dbReference type="ARBA" id="ARBA00023136"/>
    </source>
</evidence>
<comment type="subcellular location">
    <subcellularLocation>
        <location evidence="1 7">Cell membrane</location>
        <topology evidence="1 7">Multi-pass membrane protein</topology>
    </subcellularLocation>
</comment>
<accession>A0A2W2BWA0</accession>
<sequence length="272" mass="27498">MRLRADGVTVVAVVVLTVLVVAGLAGRLGAFGDPAALGERLAAPSPGAPFGTDDLGRSMLPRVAEAIGNTLLLALLAVALSTVAATVLAVTAAYLKGAADRVIVALADVLFSFPGLLFAIMVAAVLGPGRPAAVAAIVLVTLPLMVRVFRQAAMTVAERDFVVGAEVSGVPAWRIMAVHVVPNIAGPIVVQATFALSVAMLVESALSFLGLGVQPPAASLGSLVSGGLNALSIAPWLVFVPGAVLVAAITATNLVGDGLRDRLDPREVRALR</sequence>
<dbReference type="PANTHER" id="PTHR43386">
    <property type="entry name" value="OLIGOPEPTIDE TRANSPORT SYSTEM PERMEASE PROTEIN APPC"/>
    <property type="match status" value="1"/>
</dbReference>
<dbReference type="InterPro" id="IPR035906">
    <property type="entry name" value="MetI-like_sf"/>
</dbReference>
<keyword evidence="6 7" id="KW-0472">Membrane</keyword>
<proteinExistence type="inferred from homology"/>
<dbReference type="Proteomes" id="UP000248764">
    <property type="component" value="Unassembled WGS sequence"/>
</dbReference>
<evidence type="ECO:0000256" key="7">
    <source>
        <dbReference type="RuleBase" id="RU363032"/>
    </source>
</evidence>
<evidence type="ECO:0000256" key="5">
    <source>
        <dbReference type="ARBA" id="ARBA00022989"/>
    </source>
</evidence>
<comment type="similarity">
    <text evidence="7">Belongs to the binding-protein-dependent transport system permease family.</text>
</comment>
<evidence type="ECO:0000313" key="10">
    <source>
        <dbReference type="Proteomes" id="UP000248764"/>
    </source>
</evidence>
<feature type="transmembrane region" description="Helical" evidence="7">
    <location>
        <begin position="102"/>
        <end position="126"/>
    </location>
</feature>
<dbReference type="InterPro" id="IPR000515">
    <property type="entry name" value="MetI-like"/>
</dbReference>
<dbReference type="CDD" id="cd06261">
    <property type="entry name" value="TM_PBP2"/>
    <property type="match status" value="1"/>
</dbReference>
<organism evidence="9 10">
    <name type="scientific">Jiangella anatolica</name>
    <dbReference type="NCBI Taxonomy" id="2670374"/>
    <lineage>
        <taxon>Bacteria</taxon>
        <taxon>Bacillati</taxon>
        <taxon>Actinomycetota</taxon>
        <taxon>Actinomycetes</taxon>
        <taxon>Jiangellales</taxon>
        <taxon>Jiangellaceae</taxon>
        <taxon>Jiangella</taxon>
    </lineage>
</organism>
<name>A0A2W2BWA0_9ACTN</name>
<keyword evidence="10" id="KW-1185">Reference proteome</keyword>
<keyword evidence="5 7" id="KW-1133">Transmembrane helix</keyword>
<reference evidence="9 10" key="1">
    <citation type="submission" date="2018-01" db="EMBL/GenBank/DDBJ databases">
        <title>Draft genome sequence of Jiangella sp. GTF31.</title>
        <authorList>
            <person name="Sahin N."/>
            <person name="Ay H."/>
            <person name="Saygin H."/>
        </authorList>
    </citation>
    <scope>NUCLEOTIDE SEQUENCE [LARGE SCALE GENOMIC DNA]</scope>
    <source>
        <strain evidence="9 10">GTF31</strain>
    </source>
</reference>
<feature type="transmembrane region" description="Helical" evidence="7">
    <location>
        <begin position="184"/>
        <end position="213"/>
    </location>
</feature>
<dbReference type="GO" id="GO:0005886">
    <property type="term" value="C:plasma membrane"/>
    <property type="evidence" value="ECO:0007669"/>
    <property type="project" value="UniProtKB-SubCell"/>
</dbReference>
<feature type="transmembrane region" description="Helical" evidence="7">
    <location>
        <begin position="7"/>
        <end position="25"/>
    </location>
</feature>
<keyword evidence="3" id="KW-1003">Cell membrane</keyword>
<dbReference type="RefSeq" id="WP_111254044.1">
    <property type="nucleotide sequence ID" value="NZ_POTW01000013.1"/>
</dbReference>
<evidence type="ECO:0000256" key="4">
    <source>
        <dbReference type="ARBA" id="ARBA00022692"/>
    </source>
</evidence>
<dbReference type="GO" id="GO:0055085">
    <property type="term" value="P:transmembrane transport"/>
    <property type="evidence" value="ECO:0007669"/>
    <property type="project" value="InterPro"/>
</dbReference>
<dbReference type="PROSITE" id="PS50928">
    <property type="entry name" value="ABC_TM1"/>
    <property type="match status" value="1"/>
</dbReference>
<evidence type="ECO:0000313" key="9">
    <source>
        <dbReference type="EMBL" id="PZF84704.1"/>
    </source>
</evidence>
<dbReference type="Gene3D" id="1.10.3720.10">
    <property type="entry name" value="MetI-like"/>
    <property type="match status" value="1"/>
</dbReference>
<feature type="transmembrane region" description="Helical" evidence="7">
    <location>
        <begin position="132"/>
        <end position="149"/>
    </location>
</feature>
<dbReference type="EMBL" id="POTW01000013">
    <property type="protein sequence ID" value="PZF84704.1"/>
    <property type="molecule type" value="Genomic_DNA"/>
</dbReference>
<gene>
    <name evidence="9" type="ORF">C1I92_07505</name>
</gene>
<dbReference type="AlphaFoldDB" id="A0A2W2BWA0"/>
<evidence type="ECO:0000256" key="3">
    <source>
        <dbReference type="ARBA" id="ARBA00022475"/>
    </source>
</evidence>
<dbReference type="Pfam" id="PF00528">
    <property type="entry name" value="BPD_transp_1"/>
    <property type="match status" value="1"/>
</dbReference>
<dbReference type="SUPFAM" id="SSF161098">
    <property type="entry name" value="MetI-like"/>
    <property type="match status" value="1"/>
</dbReference>
<evidence type="ECO:0000256" key="2">
    <source>
        <dbReference type="ARBA" id="ARBA00022448"/>
    </source>
</evidence>